<sequence>MLQYLVQHRDDEINPSLLSDHLHVSRSRITAALTGLRKKAM</sequence>
<dbReference type="InterPro" id="IPR036388">
    <property type="entry name" value="WH-like_DNA-bd_sf"/>
</dbReference>
<name>A0AAE9PQC2_PAEPO</name>
<dbReference type="AlphaFoldDB" id="A0AAE9PQC2"/>
<dbReference type="Gene3D" id="1.10.10.10">
    <property type="entry name" value="Winged helix-like DNA-binding domain superfamily/Winged helix DNA-binding domain"/>
    <property type="match status" value="1"/>
</dbReference>
<protein>
    <submittedName>
        <fullName evidence="1">Uncharacterized protein</fullName>
    </submittedName>
</protein>
<gene>
    <name evidence="1" type="ORF">MF626_06050</name>
</gene>
<organism evidence="1">
    <name type="scientific">Paenibacillus polymyxa</name>
    <name type="common">Bacillus polymyxa</name>
    <dbReference type="NCBI Taxonomy" id="1406"/>
    <lineage>
        <taxon>Bacteria</taxon>
        <taxon>Bacillati</taxon>
        <taxon>Bacillota</taxon>
        <taxon>Bacilli</taxon>
        <taxon>Bacillales</taxon>
        <taxon>Paenibacillaceae</taxon>
        <taxon>Paenibacillus</taxon>
    </lineage>
</organism>
<evidence type="ECO:0000313" key="1">
    <source>
        <dbReference type="EMBL" id="UZP76550.1"/>
    </source>
</evidence>
<proteinExistence type="predicted"/>
<dbReference type="EMBL" id="CP097770">
    <property type="protein sequence ID" value="UZP76550.1"/>
    <property type="molecule type" value="Genomic_DNA"/>
</dbReference>
<reference evidence="1" key="1">
    <citation type="submission" date="2022-11" db="EMBL/GenBank/DDBJ databases">
        <authorList>
            <person name="Vasilchenko N.G."/>
            <person name="Prazdnova E.V."/>
            <person name="Gorovtsov A.V."/>
            <person name="Chistyakov V.A."/>
            <person name="Pak M.L."/>
        </authorList>
    </citation>
    <scope>NUCLEOTIDE SEQUENCE</scope>
    <source>
        <strain evidence="1">R 4.5</strain>
    </source>
</reference>
<accession>A0AAE9PQC2</accession>